<protein>
    <submittedName>
        <fullName evidence="1">Uncharacterized protein</fullName>
    </submittedName>
</protein>
<keyword evidence="2" id="KW-1185">Reference proteome</keyword>
<comment type="caution">
    <text evidence="1">The sequence shown here is derived from an EMBL/GenBank/DDBJ whole genome shotgun (WGS) entry which is preliminary data.</text>
</comment>
<gene>
    <name evidence="1" type="ORF">MILVUS5_LOCUS33219</name>
</gene>
<evidence type="ECO:0000313" key="2">
    <source>
        <dbReference type="Proteomes" id="UP001177021"/>
    </source>
</evidence>
<dbReference type="Proteomes" id="UP001177021">
    <property type="component" value="Unassembled WGS sequence"/>
</dbReference>
<reference evidence="1" key="1">
    <citation type="submission" date="2023-10" db="EMBL/GenBank/DDBJ databases">
        <authorList>
            <person name="Rodriguez Cubillos JULIANA M."/>
            <person name="De Vega J."/>
        </authorList>
    </citation>
    <scope>NUCLEOTIDE SEQUENCE</scope>
</reference>
<dbReference type="EMBL" id="CASHSV030000615">
    <property type="protein sequence ID" value="CAJ2668915.1"/>
    <property type="molecule type" value="Genomic_DNA"/>
</dbReference>
<name>A0ACB0LJT0_TRIPR</name>
<proteinExistence type="predicted"/>
<evidence type="ECO:0000313" key="1">
    <source>
        <dbReference type="EMBL" id="CAJ2668915.1"/>
    </source>
</evidence>
<accession>A0ACB0LJT0</accession>
<sequence>MRNMAAVLKFIYVMSLFLSLFHVATSYGGGSRGCKYDKDCPNYLCHPPKVGVCFSNKCYCSN</sequence>
<organism evidence="1 2">
    <name type="scientific">Trifolium pratense</name>
    <name type="common">Red clover</name>
    <dbReference type="NCBI Taxonomy" id="57577"/>
    <lineage>
        <taxon>Eukaryota</taxon>
        <taxon>Viridiplantae</taxon>
        <taxon>Streptophyta</taxon>
        <taxon>Embryophyta</taxon>
        <taxon>Tracheophyta</taxon>
        <taxon>Spermatophyta</taxon>
        <taxon>Magnoliopsida</taxon>
        <taxon>eudicotyledons</taxon>
        <taxon>Gunneridae</taxon>
        <taxon>Pentapetalae</taxon>
        <taxon>rosids</taxon>
        <taxon>fabids</taxon>
        <taxon>Fabales</taxon>
        <taxon>Fabaceae</taxon>
        <taxon>Papilionoideae</taxon>
        <taxon>50 kb inversion clade</taxon>
        <taxon>NPAAA clade</taxon>
        <taxon>Hologalegina</taxon>
        <taxon>IRL clade</taxon>
        <taxon>Trifolieae</taxon>
        <taxon>Trifolium</taxon>
    </lineage>
</organism>